<dbReference type="CDD" id="cd04301">
    <property type="entry name" value="NAT_SF"/>
    <property type="match status" value="1"/>
</dbReference>
<proteinExistence type="predicted"/>
<sequence>MRDKRRGSGQNVRMSTHTSDDLDIHHDADAQRFTASLPGDGEVGHLDYTADAVTMTVRSTVVDPRFGGRGFAAKMAREALDYAQEQGWQVVPQCSYIGTFVDRNPQYAELIVD</sequence>
<dbReference type="PROSITE" id="PS51729">
    <property type="entry name" value="GNAT_YJDJ"/>
    <property type="match status" value="1"/>
</dbReference>
<dbReference type="Pfam" id="PF14542">
    <property type="entry name" value="Acetyltransf_CG"/>
    <property type="match status" value="1"/>
</dbReference>
<dbReference type="PANTHER" id="PTHR31435:SF9">
    <property type="entry name" value="PROTEIN NATD1"/>
    <property type="match status" value="1"/>
</dbReference>
<dbReference type="InterPro" id="IPR045057">
    <property type="entry name" value="Gcn5-rel_NAT"/>
</dbReference>
<reference evidence="3 4" key="1">
    <citation type="submission" date="2019-06" db="EMBL/GenBank/DDBJ databases">
        <title>Sequencing the genomes of 1000 actinobacteria strains.</title>
        <authorList>
            <person name="Klenk H.-P."/>
        </authorList>
    </citation>
    <scope>NUCLEOTIDE SEQUENCE [LARGE SCALE GENOMIC DNA]</scope>
    <source>
        <strain evidence="3 4">DSM 10596</strain>
    </source>
</reference>
<comment type="caution">
    <text evidence="3">The sequence shown here is derived from an EMBL/GenBank/DDBJ whole genome shotgun (WGS) entry which is preliminary data.</text>
</comment>
<dbReference type="AlphaFoldDB" id="A0A542SPK4"/>
<dbReference type="InterPro" id="IPR031165">
    <property type="entry name" value="GNAT_YJDJ"/>
</dbReference>
<evidence type="ECO:0000313" key="4">
    <source>
        <dbReference type="Proteomes" id="UP000316181"/>
    </source>
</evidence>
<dbReference type="InterPro" id="IPR016181">
    <property type="entry name" value="Acyl_CoA_acyltransferase"/>
</dbReference>
<evidence type="ECO:0000256" key="1">
    <source>
        <dbReference type="SAM" id="MobiDB-lite"/>
    </source>
</evidence>
<dbReference type="Gene3D" id="3.40.630.30">
    <property type="match status" value="1"/>
</dbReference>
<keyword evidence="4" id="KW-1185">Reference proteome</keyword>
<evidence type="ECO:0000313" key="3">
    <source>
        <dbReference type="EMBL" id="TQK76551.1"/>
    </source>
</evidence>
<name>A0A542SPK4_9MICO</name>
<organism evidence="3 4">
    <name type="scientific">Rarobacter incanus</name>
    <dbReference type="NCBI Taxonomy" id="153494"/>
    <lineage>
        <taxon>Bacteria</taxon>
        <taxon>Bacillati</taxon>
        <taxon>Actinomycetota</taxon>
        <taxon>Actinomycetes</taxon>
        <taxon>Micrococcales</taxon>
        <taxon>Rarobacteraceae</taxon>
        <taxon>Rarobacter</taxon>
    </lineage>
</organism>
<gene>
    <name evidence="3" type="ORF">FB389_1234</name>
</gene>
<dbReference type="SUPFAM" id="SSF55729">
    <property type="entry name" value="Acyl-CoA N-acyltransferases (Nat)"/>
    <property type="match status" value="1"/>
</dbReference>
<accession>A0A542SPK4</accession>
<evidence type="ECO:0000259" key="2">
    <source>
        <dbReference type="PROSITE" id="PS51729"/>
    </source>
</evidence>
<feature type="region of interest" description="Disordered" evidence="1">
    <location>
        <begin position="1"/>
        <end position="25"/>
    </location>
</feature>
<dbReference type="EMBL" id="VFNV01000001">
    <property type="protein sequence ID" value="TQK76551.1"/>
    <property type="molecule type" value="Genomic_DNA"/>
</dbReference>
<feature type="compositionally biased region" description="Polar residues" evidence="1">
    <location>
        <begin position="8"/>
        <end position="17"/>
    </location>
</feature>
<protein>
    <recommendedName>
        <fullName evidence="2">N-acetyltransferase domain-containing protein</fullName>
    </recommendedName>
</protein>
<dbReference type="Proteomes" id="UP000316181">
    <property type="component" value="Unassembled WGS sequence"/>
</dbReference>
<feature type="domain" description="N-acetyltransferase" evidence="2">
    <location>
        <begin position="25"/>
        <end position="112"/>
    </location>
</feature>
<dbReference type="PANTHER" id="PTHR31435">
    <property type="entry name" value="PROTEIN NATD1"/>
    <property type="match status" value="1"/>
</dbReference>